<dbReference type="GO" id="GO:0022857">
    <property type="term" value="F:transmembrane transporter activity"/>
    <property type="evidence" value="ECO:0007669"/>
    <property type="project" value="InterPro"/>
</dbReference>
<keyword evidence="4 5" id="KW-0472">Membrane</keyword>
<feature type="transmembrane region" description="Helical" evidence="5">
    <location>
        <begin position="225"/>
        <end position="246"/>
    </location>
</feature>
<feature type="transmembrane region" description="Helical" evidence="5">
    <location>
        <begin position="107"/>
        <end position="125"/>
    </location>
</feature>
<keyword evidence="8" id="KW-1185">Reference proteome</keyword>
<evidence type="ECO:0000256" key="5">
    <source>
        <dbReference type="SAM" id="Phobius"/>
    </source>
</evidence>
<feature type="transmembrane region" description="Helical" evidence="5">
    <location>
        <begin position="401"/>
        <end position="424"/>
    </location>
</feature>
<evidence type="ECO:0000256" key="2">
    <source>
        <dbReference type="ARBA" id="ARBA00022692"/>
    </source>
</evidence>
<feature type="transmembrane region" description="Helical" evidence="5">
    <location>
        <begin position="330"/>
        <end position="351"/>
    </location>
</feature>
<dbReference type="PANTHER" id="PTHR23502">
    <property type="entry name" value="MAJOR FACILITATOR SUPERFAMILY"/>
    <property type="match status" value="1"/>
</dbReference>
<feature type="domain" description="Major facilitator superfamily (MFS) profile" evidence="6">
    <location>
        <begin position="67"/>
        <end position="493"/>
    </location>
</feature>
<dbReference type="AlphaFoldDB" id="A0A9P4M077"/>
<proteinExistence type="predicted"/>
<evidence type="ECO:0000256" key="1">
    <source>
        <dbReference type="ARBA" id="ARBA00004141"/>
    </source>
</evidence>
<evidence type="ECO:0000313" key="8">
    <source>
        <dbReference type="Proteomes" id="UP000799772"/>
    </source>
</evidence>
<evidence type="ECO:0000256" key="4">
    <source>
        <dbReference type="ARBA" id="ARBA00023136"/>
    </source>
</evidence>
<comment type="caution">
    <text evidence="7">The sequence shown here is derived from an EMBL/GenBank/DDBJ whole genome shotgun (WGS) entry which is preliminary data.</text>
</comment>
<feature type="transmembrane region" description="Helical" evidence="5">
    <location>
        <begin position="162"/>
        <end position="183"/>
    </location>
</feature>
<dbReference type="GO" id="GO:0005886">
    <property type="term" value="C:plasma membrane"/>
    <property type="evidence" value="ECO:0007669"/>
    <property type="project" value="TreeGrafter"/>
</dbReference>
<evidence type="ECO:0000313" key="7">
    <source>
        <dbReference type="EMBL" id="KAF2093341.1"/>
    </source>
</evidence>
<dbReference type="InterPro" id="IPR036259">
    <property type="entry name" value="MFS_trans_sf"/>
</dbReference>
<reference evidence="7" key="1">
    <citation type="journal article" date="2020" name="Stud. Mycol.">
        <title>101 Dothideomycetes genomes: a test case for predicting lifestyles and emergence of pathogens.</title>
        <authorList>
            <person name="Haridas S."/>
            <person name="Albert R."/>
            <person name="Binder M."/>
            <person name="Bloem J."/>
            <person name="Labutti K."/>
            <person name="Salamov A."/>
            <person name="Andreopoulos B."/>
            <person name="Baker S."/>
            <person name="Barry K."/>
            <person name="Bills G."/>
            <person name="Bluhm B."/>
            <person name="Cannon C."/>
            <person name="Castanera R."/>
            <person name="Culley D."/>
            <person name="Daum C."/>
            <person name="Ezra D."/>
            <person name="Gonzalez J."/>
            <person name="Henrissat B."/>
            <person name="Kuo A."/>
            <person name="Liang C."/>
            <person name="Lipzen A."/>
            <person name="Lutzoni F."/>
            <person name="Magnuson J."/>
            <person name="Mondo S."/>
            <person name="Nolan M."/>
            <person name="Ohm R."/>
            <person name="Pangilinan J."/>
            <person name="Park H.-J."/>
            <person name="Ramirez L."/>
            <person name="Alfaro M."/>
            <person name="Sun H."/>
            <person name="Tritt A."/>
            <person name="Yoshinaga Y."/>
            <person name="Zwiers L.-H."/>
            <person name="Turgeon B."/>
            <person name="Goodwin S."/>
            <person name="Spatafora J."/>
            <person name="Crous P."/>
            <person name="Grigoriev I."/>
        </authorList>
    </citation>
    <scope>NUCLEOTIDE SEQUENCE</scope>
    <source>
        <strain evidence="7">CBS 133067</strain>
    </source>
</reference>
<dbReference type="InterPro" id="IPR011701">
    <property type="entry name" value="MFS"/>
</dbReference>
<dbReference type="Gene3D" id="1.20.1250.20">
    <property type="entry name" value="MFS general substrate transporter like domains"/>
    <property type="match status" value="1"/>
</dbReference>
<dbReference type="SUPFAM" id="SSF103473">
    <property type="entry name" value="MFS general substrate transporter"/>
    <property type="match status" value="1"/>
</dbReference>
<comment type="subcellular location">
    <subcellularLocation>
        <location evidence="1">Membrane</location>
        <topology evidence="1">Multi-pass membrane protein</topology>
    </subcellularLocation>
</comment>
<sequence length="507" mass="56648">MDENKTQPATHLESVVVHNDDSKEIENEMKPDIEHVKLDKYGLPLIPQPSDNKDDPLNWSLPMKLLVVFQVSWLAFLGPMAAAVANPAFVPLSKAFNITVVQASYELTMYIVFAGVGPLLVIPFANIYGRRPIYLVGNVIGAVTNIAAGYSPTWAGILATRAFNGIAAGSPGAIGAATICDMFCMHERGFYMGIFTLFLTNGPHVAPLIGGFAAQYLSWNWCFRIPGYIQLGTFVINIFLLPETLYSRKTRLDHKPHSYVDLLLFRSTMSDRKLHLKDFWRNLYMFKYLVVTIPGLYYMTAFGYGSVLFATTGSQLFKQFYNFTVSQTGLMLSIPLLIGCVIGEANAGWLVDWMAIRYAKKHDGERLPEARLGALWFGLLVPIGVIIEGVCLTHFKTVSWVGTAFGMGIANCGLQAATTVTYAYTTDCYKPQSAEISSLLNVFRNVYSMIISFYAIPFGAKVKYEYAWLTFALINIVFFIPMMSLKWYGPKLRAMSWQAPPKFHNDL</sequence>
<feature type="transmembrane region" description="Helical" evidence="5">
    <location>
        <begin position="288"/>
        <end position="310"/>
    </location>
</feature>
<gene>
    <name evidence="7" type="ORF">NA57DRAFT_48544</name>
</gene>
<dbReference type="Pfam" id="PF07690">
    <property type="entry name" value="MFS_1"/>
    <property type="match status" value="1"/>
</dbReference>
<protein>
    <submittedName>
        <fullName evidence="7">MFS general substrate transporter</fullName>
    </submittedName>
</protein>
<feature type="transmembrane region" description="Helical" evidence="5">
    <location>
        <begin position="65"/>
        <end position="87"/>
    </location>
</feature>
<feature type="transmembrane region" description="Helical" evidence="5">
    <location>
        <begin position="436"/>
        <end position="460"/>
    </location>
</feature>
<evidence type="ECO:0000256" key="3">
    <source>
        <dbReference type="ARBA" id="ARBA00022989"/>
    </source>
</evidence>
<feature type="transmembrane region" description="Helical" evidence="5">
    <location>
        <begin position="466"/>
        <end position="485"/>
    </location>
</feature>
<dbReference type="OrthoDB" id="2585655at2759"/>
<dbReference type="PROSITE" id="PS50850">
    <property type="entry name" value="MFS"/>
    <property type="match status" value="1"/>
</dbReference>
<organism evidence="7 8">
    <name type="scientific">Rhizodiscina lignyota</name>
    <dbReference type="NCBI Taxonomy" id="1504668"/>
    <lineage>
        <taxon>Eukaryota</taxon>
        <taxon>Fungi</taxon>
        <taxon>Dikarya</taxon>
        <taxon>Ascomycota</taxon>
        <taxon>Pezizomycotina</taxon>
        <taxon>Dothideomycetes</taxon>
        <taxon>Pleosporomycetidae</taxon>
        <taxon>Aulographales</taxon>
        <taxon>Rhizodiscinaceae</taxon>
        <taxon>Rhizodiscina</taxon>
    </lineage>
</organism>
<dbReference type="PANTHER" id="PTHR23502:SF181">
    <property type="entry name" value="MAJOR FACILITATOR SUPERFAMILY (MFS) PROFILE DOMAIN-CONTAINING PROTEIN"/>
    <property type="match status" value="1"/>
</dbReference>
<accession>A0A9P4M077</accession>
<feature type="transmembrane region" description="Helical" evidence="5">
    <location>
        <begin position="372"/>
        <end position="395"/>
    </location>
</feature>
<dbReference type="EMBL" id="ML978138">
    <property type="protein sequence ID" value="KAF2093341.1"/>
    <property type="molecule type" value="Genomic_DNA"/>
</dbReference>
<feature type="transmembrane region" description="Helical" evidence="5">
    <location>
        <begin position="132"/>
        <end position="150"/>
    </location>
</feature>
<dbReference type="InterPro" id="IPR020846">
    <property type="entry name" value="MFS_dom"/>
</dbReference>
<dbReference type="Proteomes" id="UP000799772">
    <property type="component" value="Unassembled WGS sequence"/>
</dbReference>
<keyword evidence="2 5" id="KW-0812">Transmembrane</keyword>
<feature type="transmembrane region" description="Helical" evidence="5">
    <location>
        <begin position="190"/>
        <end position="213"/>
    </location>
</feature>
<name>A0A9P4M077_9PEZI</name>
<evidence type="ECO:0000259" key="6">
    <source>
        <dbReference type="PROSITE" id="PS50850"/>
    </source>
</evidence>
<keyword evidence="3 5" id="KW-1133">Transmembrane helix</keyword>